<evidence type="ECO:0000256" key="1">
    <source>
        <dbReference type="ARBA" id="ARBA00008668"/>
    </source>
</evidence>
<organism evidence="3 4">
    <name type="scientific">Lachnospira pectinoschiza</name>
    <dbReference type="NCBI Taxonomy" id="28052"/>
    <lineage>
        <taxon>Bacteria</taxon>
        <taxon>Bacillati</taxon>
        <taxon>Bacillota</taxon>
        <taxon>Clostridia</taxon>
        <taxon>Lachnospirales</taxon>
        <taxon>Lachnospiraceae</taxon>
        <taxon>Lachnospira</taxon>
    </lineage>
</organism>
<keyword evidence="2 3" id="KW-0378">Hydrolase</keyword>
<dbReference type="PANTHER" id="PTHR43695:SF1">
    <property type="entry name" value="RHAMNOGALACTURONAN ACETYLESTERASE"/>
    <property type="match status" value="1"/>
</dbReference>
<dbReference type="Gene3D" id="3.40.50.1110">
    <property type="entry name" value="SGNH hydrolase"/>
    <property type="match status" value="1"/>
</dbReference>
<dbReference type="EMBL" id="FNHZ01000005">
    <property type="protein sequence ID" value="SDN04791.1"/>
    <property type="molecule type" value="Genomic_DNA"/>
</dbReference>
<accession>A0A1G9Y8F2</accession>
<evidence type="ECO:0000256" key="2">
    <source>
        <dbReference type="ARBA" id="ARBA00022801"/>
    </source>
</evidence>
<dbReference type="PANTHER" id="PTHR43695">
    <property type="entry name" value="PUTATIVE (AFU_ORTHOLOGUE AFUA_2G17250)-RELATED"/>
    <property type="match status" value="1"/>
</dbReference>
<sequence length="478" mass="53495">MSKLWVVGDSTLSSFEDKYYYPRYGYGTKLGEYLNDKVEVVNIALSGRSSLSFTKEENYETLMNNMESGDFLLMGFGHNDEKAEVDRFRTAVGDYKTEGSFANSLYINYIEPARTAGVVPILATPIVRRKTEDNWSKVLLHITEDNGDFKGGDYPEAVRKLAADTHVALVDMTEITRKFYEELGVEETAYLHAWSCNNMVSVDNTHTNVWGAYVNAFFVMKTIKELGITGLSENVIDLANYMPYPAKENYLEANKDYKPVEFNSNLEASKLFKDVEGFKVSAFGDILAPADNKDFSCELEEKDGKPAIRMAVRENRGKISIVTDGILFAFKQIPAATKFKLTADITVNDYFSNDQVSFGLMVRDDVYVDMDTADVLGDYVAAAPLFLTKKENATNCFARRSSEQVLGSKLKREIKKGMTVKACLFATEDGYGASFDDGDVITGGFDFKLTTVDPRHVYLGLFVSRNADVTFSNISLEM</sequence>
<dbReference type="RefSeq" id="WP_074521774.1">
    <property type="nucleotide sequence ID" value="NZ_FNHZ01000005.1"/>
</dbReference>
<reference evidence="4" key="1">
    <citation type="submission" date="2016-10" db="EMBL/GenBank/DDBJ databases">
        <authorList>
            <person name="Varghese N."/>
            <person name="Submissions S."/>
        </authorList>
    </citation>
    <scope>NUCLEOTIDE SEQUENCE [LARGE SCALE GENOMIC DNA]</scope>
    <source>
        <strain evidence="4">M83</strain>
    </source>
</reference>
<evidence type="ECO:0000313" key="4">
    <source>
        <dbReference type="Proteomes" id="UP000187651"/>
    </source>
</evidence>
<proteinExistence type="inferred from homology"/>
<name>A0A1G9Y8F2_9FIRM</name>
<evidence type="ECO:0000313" key="3">
    <source>
        <dbReference type="EMBL" id="SDN04791.1"/>
    </source>
</evidence>
<protein>
    <submittedName>
        <fullName evidence="3">GDSL-like Lipase/Acylhydrolase family protein</fullName>
    </submittedName>
</protein>
<dbReference type="AlphaFoldDB" id="A0A1G9Y8F2"/>
<dbReference type="SUPFAM" id="SSF52266">
    <property type="entry name" value="SGNH hydrolase"/>
    <property type="match status" value="1"/>
</dbReference>
<dbReference type="GO" id="GO:0016787">
    <property type="term" value="F:hydrolase activity"/>
    <property type="evidence" value="ECO:0007669"/>
    <property type="project" value="UniProtKB-KW"/>
</dbReference>
<dbReference type="InterPro" id="IPR036514">
    <property type="entry name" value="SGNH_hydro_sf"/>
</dbReference>
<dbReference type="Proteomes" id="UP000187651">
    <property type="component" value="Unassembled WGS sequence"/>
</dbReference>
<gene>
    <name evidence="3" type="ORF">SAMN05216544_1711</name>
</gene>
<comment type="similarity">
    <text evidence="1">Belongs to the 'GDSL' lipolytic enzyme family.</text>
</comment>
<dbReference type="OrthoDB" id="9807041at2"/>
<keyword evidence="4" id="KW-1185">Reference proteome</keyword>
<dbReference type="InterPro" id="IPR037459">
    <property type="entry name" value="RhgT-like"/>
</dbReference>